<name>A0A0N8NX99_PSEFL</name>
<accession>A0A0N8NX99</accession>
<dbReference type="OrthoDB" id="7025652at2"/>
<dbReference type="RefSeq" id="WP_057397813.1">
    <property type="nucleotide sequence ID" value="NZ_LJXB01000075.1"/>
</dbReference>
<dbReference type="EMBL" id="LJXB01000075">
    <property type="protein sequence ID" value="KPU59609.1"/>
    <property type="molecule type" value="Genomic_DNA"/>
</dbReference>
<proteinExistence type="predicted"/>
<organism evidence="1 2">
    <name type="scientific">Pseudomonas fluorescens</name>
    <dbReference type="NCBI Taxonomy" id="294"/>
    <lineage>
        <taxon>Bacteria</taxon>
        <taxon>Pseudomonadati</taxon>
        <taxon>Pseudomonadota</taxon>
        <taxon>Gammaproteobacteria</taxon>
        <taxon>Pseudomonadales</taxon>
        <taxon>Pseudomonadaceae</taxon>
        <taxon>Pseudomonas</taxon>
    </lineage>
</organism>
<gene>
    <name evidence="1" type="ORF">AN403_3220</name>
</gene>
<dbReference type="Proteomes" id="UP000050349">
    <property type="component" value="Unassembled WGS sequence"/>
</dbReference>
<protein>
    <submittedName>
        <fullName evidence="1">Uncharacterized protein</fullName>
    </submittedName>
</protein>
<reference evidence="1 2" key="1">
    <citation type="submission" date="2015-09" db="EMBL/GenBank/DDBJ databases">
        <authorList>
            <consortium name="Swine Surveillance"/>
        </authorList>
    </citation>
    <scope>NUCLEOTIDE SEQUENCE [LARGE SCALE GENOMIC DNA]</scope>
    <source>
        <strain evidence="1 2">S613</strain>
    </source>
</reference>
<evidence type="ECO:0000313" key="1">
    <source>
        <dbReference type="EMBL" id="KPU59609.1"/>
    </source>
</evidence>
<sequence>MAFSVVINSGSILLLSTTLSPAVRQDSLDTVLFAQLAADEDFPDGGTHAQWAEVLVDTLVACGWKLYDQGRTSGMFPAADVRFFSVHEAIHAAFQSRLSAEQIVLMTRVLRMVAQLPEQSAAAVLLRGQSIMGVETQTASTEGNYSGNSHHRVRVLAGIVEADGFLTMASVSFETVEPIDSQFLGQDFTMNRIVGGVSTAFFHSRFSMDEYKAYREDTVRWLGPQRQALCIKVDEHDLQRFR</sequence>
<comment type="caution">
    <text evidence="1">The sequence shown here is derived from an EMBL/GenBank/DDBJ whole genome shotgun (WGS) entry which is preliminary data.</text>
</comment>
<evidence type="ECO:0000313" key="2">
    <source>
        <dbReference type="Proteomes" id="UP000050349"/>
    </source>
</evidence>
<dbReference type="PATRIC" id="fig|294.162.peg.2697"/>
<dbReference type="AlphaFoldDB" id="A0A0N8NX99"/>